<dbReference type="AlphaFoldDB" id="A0A8H7ADC5"/>
<gene>
    <name evidence="1" type="ORF">GJ744_001490</name>
</gene>
<dbReference type="EMBL" id="JAACFV010000120">
    <property type="protein sequence ID" value="KAF7505036.1"/>
    <property type="molecule type" value="Genomic_DNA"/>
</dbReference>
<name>A0A8H7ADC5_9EURO</name>
<dbReference type="OrthoDB" id="10586779at2759"/>
<reference evidence="1" key="1">
    <citation type="submission" date="2020-02" db="EMBL/GenBank/DDBJ databases">
        <authorList>
            <person name="Palmer J.M."/>
        </authorList>
    </citation>
    <scope>NUCLEOTIDE SEQUENCE</scope>
    <source>
        <strain evidence="1">EPUS1.4</strain>
        <tissue evidence="1">Thallus</tissue>
    </source>
</reference>
<protein>
    <submittedName>
        <fullName evidence="1">Uncharacterized protein</fullName>
    </submittedName>
</protein>
<sequence>MPKFVLTQPGAKDLASSDAEIAYYKAIEQKVKAEEAAKKEAQKKRSIAMGLPESALEEKPGFFRRILGSRKNSSTVH</sequence>
<evidence type="ECO:0000313" key="1">
    <source>
        <dbReference type="EMBL" id="KAF7505036.1"/>
    </source>
</evidence>
<proteinExistence type="predicted"/>
<comment type="caution">
    <text evidence="1">The sequence shown here is derived from an EMBL/GenBank/DDBJ whole genome shotgun (WGS) entry which is preliminary data.</text>
</comment>
<dbReference type="Proteomes" id="UP000606974">
    <property type="component" value="Unassembled WGS sequence"/>
</dbReference>
<accession>A0A8H7ADC5</accession>
<organism evidence="1 2">
    <name type="scientific">Endocarpon pusillum</name>
    <dbReference type="NCBI Taxonomy" id="364733"/>
    <lineage>
        <taxon>Eukaryota</taxon>
        <taxon>Fungi</taxon>
        <taxon>Dikarya</taxon>
        <taxon>Ascomycota</taxon>
        <taxon>Pezizomycotina</taxon>
        <taxon>Eurotiomycetes</taxon>
        <taxon>Chaetothyriomycetidae</taxon>
        <taxon>Verrucariales</taxon>
        <taxon>Verrucariaceae</taxon>
        <taxon>Endocarpon</taxon>
    </lineage>
</organism>
<evidence type="ECO:0000313" key="2">
    <source>
        <dbReference type="Proteomes" id="UP000606974"/>
    </source>
</evidence>
<keyword evidence="2" id="KW-1185">Reference proteome</keyword>